<name>A0A395I9F5_ASPHC</name>
<dbReference type="GO" id="GO:0000981">
    <property type="term" value="F:DNA-binding transcription factor activity, RNA polymerase II-specific"/>
    <property type="evidence" value="ECO:0007669"/>
    <property type="project" value="InterPro"/>
</dbReference>
<dbReference type="GeneID" id="37203329"/>
<evidence type="ECO:0000256" key="4">
    <source>
        <dbReference type="ARBA" id="ARBA00023125"/>
    </source>
</evidence>
<keyword evidence="1" id="KW-0479">Metal-binding</keyword>
<dbReference type="Proteomes" id="UP000248961">
    <property type="component" value="Unassembled WGS sequence"/>
</dbReference>
<dbReference type="PRINTS" id="PR00755">
    <property type="entry name" value="AFLATOXINBRP"/>
</dbReference>
<reference evidence="9 10" key="1">
    <citation type="submission" date="2018-02" db="EMBL/GenBank/DDBJ databases">
        <title>The genomes of Aspergillus section Nigri reveals drivers in fungal speciation.</title>
        <authorList>
            <consortium name="DOE Joint Genome Institute"/>
            <person name="Vesth T.C."/>
            <person name="Nybo J."/>
            <person name="Theobald S."/>
            <person name="Brandl J."/>
            <person name="Frisvad J.C."/>
            <person name="Nielsen K.F."/>
            <person name="Lyhne E.K."/>
            <person name="Kogle M.E."/>
            <person name="Kuo A."/>
            <person name="Riley R."/>
            <person name="Clum A."/>
            <person name="Nolan M."/>
            <person name="Lipzen A."/>
            <person name="Salamov A."/>
            <person name="Henrissat B."/>
            <person name="Wiebenga A."/>
            <person name="De vries R.P."/>
            <person name="Grigoriev I.V."/>
            <person name="Mortensen U.H."/>
            <person name="Andersen M.R."/>
            <person name="Baker S.E."/>
        </authorList>
    </citation>
    <scope>NUCLEOTIDE SEQUENCE [LARGE SCALE GENOMIC DNA]</scope>
    <source>
        <strain evidence="9 10">CBS 101889</strain>
    </source>
</reference>
<proteinExistence type="predicted"/>
<evidence type="ECO:0000256" key="6">
    <source>
        <dbReference type="ARBA" id="ARBA00023242"/>
    </source>
</evidence>
<feature type="compositionally biased region" description="Polar residues" evidence="7">
    <location>
        <begin position="1"/>
        <end position="15"/>
    </location>
</feature>
<dbReference type="GO" id="GO:0003677">
    <property type="term" value="F:DNA binding"/>
    <property type="evidence" value="ECO:0007669"/>
    <property type="project" value="UniProtKB-KW"/>
</dbReference>
<keyword evidence="6" id="KW-0539">Nucleus</keyword>
<feature type="region of interest" description="Disordered" evidence="7">
    <location>
        <begin position="1"/>
        <end position="27"/>
    </location>
</feature>
<dbReference type="STRING" id="1450537.A0A395I9F5"/>
<keyword evidence="4" id="KW-0238">DNA-binding</keyword>
<keyword evidence="2" id="KW-0862">Zinc</keyword>
<gene>
    <name evidence="9" type="ORF">BO97DRAFT_452704</name>
</gene>
<evidence type="ECO:0000256" key="3">
    <source>
        <dbReference type="ARBA" id="ARBA00023015"/>
    </source>
</evidence>
<dbReference type="Pfam" id="PF08493">
    <property type="entry name" value="AflR"/>
    <property type="match status" value="1"/>
</dbReference>
<organism evidence="9 10">
    <name type="scientific">Aspergillus homomorphus (strain CBS 101889)</name>
    <dbReference type="NCBI Taxonomy" id="1450537"/>
    <lineage>
        <taxon>Eukaryota</taxon>
        <taxon>Fungi</taxon>
        <taxon>Dikarya</taxon>
        <taxon>Ascomycota</taxon>
        <taxon>Pezizomycotina</taxon>
        <taxon>Eurotiomycetes</taxon>
        <taxon>Eurotiomycetidae</taxon>
        <taxon>Eurotiales</taxon>
        <taxon>Aspergillaceae</taxon>
        <taxon>Aspergillus</taxon>
        <taxon>Aspergillus subgen. Circumdati</taxon>
    </lineage>
</organism>
<dbReference type="GO" id="GO:0045122">
    <property type="term" value="P:aflatoxin biosynthetic process"/>
    <property type="evidence" value="ECO:0007669"/>
    <property type="project" value="InterPro"/>
</dbReference>
<evidence type="ECO:0000313" key="10">
    <source>
        <dbReference type="Proteomes" id="UP000248961"/>
    </source>
</evidence>
<dbReference type="SUPFAM" id="SSF57701">
    <property type="entry name" value="Zn2/Cys6 DNA-binding domain"/>
    <property type="match status" value="1"/>
</dbReference>
<evidence type="ECO:0000313" key="9">
    <source>
        <dbReference type="EMBL" id="RAL16797.1"/>
    </source>
</evidence>
<dbReference type="AlphaFoldDB" id="A0A395I9F5"/>
<dbReference type="RefSeq" id="XP_025555951.1">
    <property type="nucleotide sequence ID" value="XM_025699040.1"/>
</dbReference>
<dbReference type="SMART" id="SM00066">
    <property type="entry name" value="GAL4"/>
    <property type="match status" value="1"/>
</dbReference>
<dbReference type="InterPro" id="IPR050675">
    <property type="entry name" value="OAF3"/>
</dbReference>
<dbReference type="InterPro" id="IPR013700">
    <property type="entry name" value="AflR"/>
</dbReference>
<dbReference type="CDD" id="cd00067">
    <property type="entry name" value="GAL4"/>
    <property type="match status" value="1"/>
</dbReference>
<protein>
    <recommendedName>
        <fullName evidence="8">Zn(2)-C6 fungal-type domain-containing protein</fullName>
    </recommendedName>
</protein>
<dbReference type="InterPro" id="IPR036864">
    <property type="entry name" value="Zn2-C6_fun-type_DNA-bd_sf"/>
</dbReference>
<feature type="domain" description="Zn(2)-C6 fungal-type" evidence="8">
    <location>
        <begin position="32"/>
        <end position="62"/>
    </location>
</feature>
<evidence type="ECO:0000256" key="5">
    <source>
        <dbReference type="ARBA" id="ARBA00023163"/>
    </source>
</evidence>
<dbReference type="Gene3D" id="4.10.240.10">
    <property type="entry name" value="Zn(2)-C6 fungal-type DNA-binding domain"/>
    <property type="match status" value="1"/>
</dbReference>
<evidence type="ECO:0000259" key="8">
    <source>
        <dbReference type="PROSITE" id="PS50048"/>
    </source>
</evidence>
<dbReference type="VEuPathDB" id="FungiDB:BO97DRAFT_452704"/>
<accession>A0A395I9F5</accession>
<dbReference type="PROSITE" id="PS50048">
    <property type="entry name" value="ZN2_CY6_FUNGAL_2"/>
    <property type="match status" value="1"/>
</dbReference>
<dbReference type="EMBL" id="KZ824268">
    <property type="protein sequence ID" value="RAL16797.1"/>
    <property type="molecule type" value="Genomic_DNA"/>
</dbReference>
<dbReference type="OrthoDB" id="2740448at2759"/>
<dbReference type="GO" id="GO:0005634">
    <property type="term" value="C:nucleus"/>
    <property type="evidence" value="ECO:0007669"/>
    <property type="project" value="InterPro"/>
</dbReference>
<dbReference type="GO" id="GO:0009893">
    <property type="term" value="P:positive regulation of metabolic process"/>
    <property type="evidence" value="ECO:0007669"/>
    <property type="project" value="UniProtKB-ARBA"/>
</dbReference>
<evidence type="ECO:0000256" key="2">
    <source>
        <dbReference type="ARBA" id="ARBA00022833"/>
    </source>
</evidence>
<evidence type="ECO:0000256" key="7">
    <source>
        <dbReference type="SAM" id="MobiDB-lite"/>
    </source>
</evidence>
<dbReference type="InterPro" id="IPR001138">
    <property type="entry name" value="Zn2Cys6_DnaBD"/>
</dbReference>
<dbReference type="PANTHER" id="PTHR31069:SF31">
    <property type="entry name" value="MONODICTYPHENONE CLUSTER TRANSCRIPTION FACTOR-RELATED"/>
    <property type="match status" value="1"/>
</dbReference>
<keyword evidence="5" id="KW-0804">Transcription</keyword>
<keyword evidence="10" id="KW-1185">Reference proteome</keyword>
<dbReference type="GO" id="GO:0008270">
    <property type="term" value="F:zinc ion binding"/>
    <property type="evidence" value="ECO:0007669"/>
    <property type="project" value="InterPro"/>
</dbReference>
<dbReference type="PANTHER" id="PTHR31069">
    <property type="entry name" value="OLEATE-ACTIVATED TRANSCRIPTION FACTOR 1-RELATED"/>
    <property type="match status" value="1"/>
</dbReference>
<dbReference type="Pfam" id="PF00172">
    <property type="entry name" value="Zn_clus"/>
    <property type="match status" value="1"/>
</dbReference>
<keyword evidence="3" id="KW-0805">Transcription regulation</keyword>
<evidence type="ECO:0000256" key="1">
    <source>
        <dbReference type="ARBA" id="ARBA00022723"/>
    </source>
</evidence>
<sequence>MSSSATSPNSAIQNQSRRKMSQVPRQSKLRSSCDQCGTAKVKCDRAQPECSRCISHGMQCVYGVSRKMGKPPRRANLFPSTTGATPQMGDSGSNCDAGRTLLDVEIFADPACDALNTALDNALDDRQPLNHSNHPTSENLFDHQGSIESFYQDLPGAFLSSIPSLDMEGWLAAADAPFSSESPWDELPEVTPSLPIDRGHNCSREAHSIFHSLSSLGTKEATSPMPDTPGGGGQVPLDLVLRLSREAAARLVPFLSCACARSPHLALLYAAIIARILAWYQRAAGYSPRASPPASSSASSRRSPLTPFSNVTMAPARIAIGTFSVDDSQLETAVKMQLLSGELKRLGALIDQFTLQDPGRQCQNEEDPFGDADSLYRCLQMWLKQDYARVKSLLRYELQELNT</sequence>